<protein>
    <submittedName>
        <fullName evidence="4">Uncharacterized protein</fullName>
    </submittedName>
</protein>
<feature type="compositionally biased region" description="Polar residues" evidence="1">
    <location>
        <begin position="37"/>
        <end position="65"/>
    </location>
</feature>
<accession>A0A6G1JBC7</accession>
<name>A0A6G1JBC7_9PLEO</name>
<feature type="signal peptide" evidence="3">
    <location>
        <begin position="1"/>
        <end position="23"/>
    </location>
</feature>
<feature type="transmembrane region" description="Helical" evidence="2">
    <location>
        <begin position="98"/>
        <end position="118"/>
    </location>
</feature>
<sequence length="170" mass="19339">MSRPTVIHIFLLLFLAATHLVAARPSRFTFDLQSLPLSRSTSDPPTSSKAVNTHTDNYHAHNTPNPHIPTSTTLPTPSIPSIPSSAATREWPSWMVPVGWALAYYDAAAVLVVLWLWIRGYADSIWDCGRRARAERREIAQWWADREEWSGEALVRDELVYEEMRRMGII</sequence>
<evidence type="ECO:0000256" key="3">
    <source>
        <dbReference type="SAM" id="SignalP"/>
    </source>
</evidence>
<feature type="chain" id="PRO_5026247745" evidence="3">
    <location>
        <begin position="24"/>
        <end position="170"/>
    </location>
</feature>
<keyword evidence="2" id="KW-0472">Membrane</keyword>
<proteinExistence type="predicted"/>
<keyword evidence="3" id="KW-0732">Signal</keyword>
<evidence type="ECO:0000313" key="5">
    <source>
        <dbReference type="Proteomes" id="UP000799291"/>
    </source>
</evidence>
<gene>
    <name evidence="4" type="ORF">K458DRAFT_385406</name>
</gene>
<evidence type="ECO:0000313" key="4">
    <source>
        <dbReference type="EMBL" id="KAF2687836.1"/>
    </source>
</evidence>
<keyword evidence="2" id="KW-0812">Transmembrane</keyword>
<dbReference type="Proteomes" id="UP000799291">
    <property type="component" value="Unassembled WGS sequence"/>
</dbReference>
<evidence type="ECO:0000256" key="1">
    <source>
        <dbReference type="SAM" id="MobiDB-lite"/>
    </source>
</evidence>
<reference evidence="4" key="1">
    <citation type="journal article" date="2020" name="Stud. Mycol.">
        <title>101 Dothideomycetes genomes: a test case for predicting lifestyles and emergence of pathogens.</title>
        <authorList>
            <person name="Haridas S."/>
            <person name="Albert R."/>
            <person name="Binder M."/>
            <person name="Bloem J."/>
            <person name="Labutti K."/>
            <person name="Salamov A."/>
            <person name="Andreopoulos B."/>
            <person name="Baker S."/>
            <person name="Barry K."/>
            <person name="Bills G."/>
            <person name="Bluhm B."/>
            <person name="Cannon C."/>
            <person name="Castanera R."/>
            <person name="Culley D."/>
            <person name="Daum C."/>
            <person name="Ezra D."/>
            <person name="Gonzalez J."/>
            <person name="Henrissat B."/>
            <person name="Kuo A."/>
            <person name="Liang C."/>
            <person name="Lipzen A."/>
            <person name="Lutzoni F."/>
            <person name="Magnuson J."/>
            <person name="Mondo S."/>
            <person name="Nolan M."/>
            <person name="Ohm R."/>
            <person name="Pangilinan J."/>
            <person name="Park H.-J."/>
            <person name="Ramirez L."/>
            <person name="Alfaro M."/>
            <person name="Sun H."/>
            <person name="Tritt A."/>
            <person name="Yoshinaga Y."/>
            <person name="Zwiers L.-H."/>
            <person name="Turgeon B."/>
            <person name="Goodwin S."/>
            <person name="Spatafora J."/>
            <person name="Crous P."/>
            <person name="Grigoriev I."/>
        </authorList>
    </citation>
    <scope>NUCLEOTIDE SEQUENCE</scope>
    <source>
        <strain evidence="4">CBS 122367</strain>
    </source>
</reference>
<feature type="region of interest" description="Disordered" evidence="1">
    <location>
        <begin position="37"/>
        <end position="74"/>
    </location>
</feature>
<dbReference type="AlphaFoldDB" id="A0A6G1JBC7"/>
<keyword evidence="5" id="KW-1185">Reference proteome</keyword>
<dbReference type="EMBL" id="MU005574">
    <property type="protein sequence ID" value="KAF2687836.1"/>
    <property type="molecule type" value="Genomic_DNA"/>
</dbReference>
<evidence type="ECO:0000256" key="2">
    <source>
        <dbReference type="SAM" id="Phobius"/>
    </source>
</evidence>
<keyword evidence="2" id="KW-1133">Transmembrane helix</keyword>
<organism evidence="4 5">
    <name type="scientific">Lentithecium fluviatile CBS 122367</name>
    <dbReference type="NCBI Taxonomy" id="1168545"/>
    <lineage>
        <taxon>Eukaryota</taxon>
        <taxon>Fungi</taxon>
        <taxon>Dikarya</taxon>
        <taxon>Ascomycota</taxon>
        <taxon>Pezizomycotina</taxon>
        <taxon>Dothideomycetes</taxon>
        <taxon>Pleosporomycetidae</taxon>
        <taxon>Pleosporales</taxon>
        <taxon>Massarineae</taxon>
        <taxon>Lentitheciaceae</taxon>
        <taxon>Lentithecium</taxon>
    </lineage>
</organism>